<dbReference type="GO" id="GO:0080019">
    <property type="term" value="F:alcohol-forming very long-chain fatty acyl-CoA reductase activity"/>
    <property type="evidence" value="ECO:0007669"/>
    <property type="project" value="InterPro"/>
</dbReference>
<evidence type="ECO:0000256" key="1">
    <source>
        <dbReference type="ARBA" id="ARBA00005928"/>
    </source>
</evidence>
<accession>A0A835CV88</accession>
<evidence type="ECO:0000256" key="4">
    <source>
        <dbReference type="RuleBase" id="RU363097"/>
    </source>
</evidence>
<keyword evidence="2 4" id="KW-0444">Lipid biosynthesis</keyword>
<evidence type="ECO:0000259" key="6">
    <source>
        <dbReference type="Pfam" id="PF07993"/>
    </source>
</evidence>
<evidence type="ECO:0000256" key="2">
    <source>
        <dbReference type="ARBA" id="ARBA00022516"/>
    </source>
</evidence>
<sequence>MSLVEWYGSRDILITGITSEVGRILLEKILRTLPNVTIYTIVRSSNGLLKEDRIKQIFLSPGFERLRQQESNAINRVKVFEGNLQYDDLGLSENECLKLKNIEIVFHTGGPKKELLEFCKNKLTKLQSIAIAMNLFKSKTLSENLIVRLPIVGPAYKEPLPGFLEILRGPSAMMIGAGFAFGHADLPAEIVPVDIAVNALIAAAWERGLRDKSDETAVYNIPNLGCTWKQLIEKGQLAHRKFPYPTFGISGMTSIGFLHWFFVFFIEWLPSVICDTILNTLGAKPRFIAEHEKIQQSLRALEDITSKTWNIERNNIYQLENFISPKDKDNFSICCDIDVESYVICAAASARKNCVNETNITIMKNFKRLFYALIAMILILTIFK</sequence>
<comment type="catalytic activity">
    <reaction evidence="4">
        <text>a long-chain fatty acyl-CoA + 2 NADPH + 2 H(+) = a long-chain primary fatty alcohol + 2 NADP(+) + CoA</text>
        <dbReference type="Rhea" id="RHEA:52716"/>
        <dbReference type="ChEBI" id="CHEBI:15378"/>
        <dbReference type="ChEBI" id="CHEBI:57287"/>
        <dbReference type="ChEBI" id="CHEBI:57783"/>
        <dbReference type="ChEBI" id="CHEBI:58349"/>
        <dbReference type="ChEBI" id="CHEBI:77396"/>
        <dbReference type="ChEBI" id="CHEBI:83139"/>
        <dbReference type="EC" id="1.2.1.84"/>
    </reaction>
</comment>
<keyword evidence="4" id="KW-1133">Transmembrane helix</keyword>
<protein>
    <recommendedName>
        <fullName evidence="4">Fatty acyl-CoA reductase</fullName>
        <ecNumber evidence="4">1.2.1.84</ecNumber>
    </recommendedName>
</protein>
<dbReference type="EMBL" id="JACMRX010000001">
    <property type="protein sequence ID" value="KAF7997829.1"/>
    <property type="molecule type" value="Genomic_DNA"/>
</dbReference>
<proteinExistence type="inferred from homology"/>
<evidence type="ECO:0000256" key="3">
    <source>
        <dbReference type="ARBA" id="ARBA00023098"/>
    </source>
</evidence>
<comment type="function">
    <text evidence="4">Catalyzes the reduction of fatty acyl-CoA to fatty alcohols.</text>
</comment>
<dbReference type="InterPro" id="IPR036291">
    <property type="entry name" value="NAD(P)-bd_dom_sf"/>
</dbReference>
<keyword evidence="4" id="KW-0812">Transmembrane</keyword>
<evidence type="ECO:0000313" key="8">
    <source>
        <dbReference type="Proteomes" id="UP000639338"/>
    </source>
</evidence>
<dbReference type="InterPro" id="IPR026055">
    <property type="entry name" value="FAR"/>
</dbReference>
<dbReference type="Pfam" id="PF03015">
    <property type="entry name" value="Sterile"/>
    <property type="match status" value="1"/>
</dbReference>
<name>A0A835CV88_APHGI</name>
<gene>
    <name evidence="7" type="ORF">HCN44_009227</name>
</gene>
<keyword evidence="3 4" id="KW-0443">Lipid metabolism</keyword>
<keyword evidence="8" id="KW-1185">Reference proteome</keyword>
<dbReference type="Pfam" id="PF07993">
    <property type="entry name" value="NAD_binding_4"/>
    <property type="match status" value="1"/>
</dbReference>
<dbReference type="SUPFAM" id="SSF51735">
    <property type="entry name" value="NAD(P)-binding Rossmann-fold domains"/>
    <property type="match status" value="1"/>
</dbReference>
<dbReference type="InterPro" id="IPR033640">
    <property type="entry name" value="FAR_C"/>
</dbReference>
<keyword evidence="4" id="KW-0560">Oxidoreductase</keyword>
<dbReference type="GO" id="GO:0035336">
    <property type="term" value="P:long-chain fatty-acyl-CoA metabolic process"/>
    <property type="evidence" value="ECO:0007669"/>
    <property type="project" value="TreeGrafter"/>
</dbReference>
<keyword evidence="4" id="KW-0472">Membrane</keyword>
<evidence type="ECO:0000259" key="5">
    <source>
        <dbReference type="Pfam" id="PF03015"/>
    </source>
</evidence>
<comment type="similarity">
    <text evidence="1 4">Belongs to the fatty acyl-CoA reductase family.</text>
</comment>
<dbReference type="EC" id="1.2.1.84" evidence="4"/>
<comment type="caution">
    <text evidence="7">The sequence shown here is derived from an EMBL/GenBank/DDBJ whole genome shotgun (WGS) entry which is preliminary data.</text>
</comment>
<dbReference type="OrthoDB" id="429813at2759"/>
<keyword evidence="4" id="KW-0521">NADP</keyword>
<organism evidence="7 8">
    <name type="scientific">Aphidius gifuensis</name>
    <name type="common">Parasitoid wasp</name>
    <dbReference type="NCBI Taxonomy" id="684658"/>
    <lineage>
        <taxon>Eukaryota</taxon>
        <taxon>Metazoa</taxon>
        <taxon>Ecdysozoa</taxon>
        <taxon>Arthropoda</taxon>
        <taxon>Hexapoda</taxon>
        <taxon>Insecta</taxon>
        <taxon>Pterygota</taxon>
        <taxon>Neoptera</taxon>
        <taxon>Endopterygota</taxon>
        <taxon>Hymenoptera</taxon>
        <taxon>Apocrita</taxon>
        <taxon>Ichneumonoidea</taxon>
        <taxon>Braconidae</taxon>
        <taxon>Aphidiinae</taxon>
        <taxon>Aphidius</taxon>
    </lineage>
</organism>
<reference evidence="7 8" key="1">
    <citation type="submission" date="2020-08" db="EMBL/GenBank/DDBJ databases">
        <title>Aphidius gifuensis genome sequencing and assembly.</title>
        <authorList>
            <person name="Du Z."/>
        </authorList>
    </citation>
    <scope>NUCLEOTIDE SEQUENCE [LARGE SCALE GENOMIC DNA]</scope>
    <source>
        <strain evidence="7">YNYX2018</strain>
        <tissue evidence="7">Adults</tissue>
    </source>
</reference>
<feature type="transmembrane region" description="Helical" evidence="4">
    <location>
        <begin position="366"/>
        <end position="383"/>
    </location>
</feature>
<dbReference type="PANTHER" id="PTHR11011">
    <property type="entry name" value="MALE STERILITY PROTEIN 2-RELATED"/>
    <property type="match status" value="1"/>
</dbReference>
<dbReference type="PANTHER" id="PTHR11011:SF116">
    <property type="entry name" value="FATTY ACYL-COA REDUCTASE CG5065-RELATED"/>
    <property type="match status" value="1"/>
</dbReference>
<feature type="domain" description="Fatty acyl-CoA reductase C-terminal" evidence="5">
    <location>
        <begin position="267"/>
        <end position="357"/>
    </location>
</feature>
<dbReference type="Gene3D" id="3.40.50.720">
    <property type="entry name" value="NAD(P)-binding Rossmann-like Domain"/>
    <property type="match status" value="2"/>
</dbReference>
<dbReference type="Proteomes" id="UP000639338">
    <property type="component" value="Unassembled WGS sequence"/>
</dbReference>
<evidence type="ECO:0000313" key="7">
    <source>
        <dbReference type="EMBL" id="KAF7997829.1"/>
    </source>
</evidence>
<dbReference type="InterPro" id="IPR013120">
    <property type="entry name" value="FAR_NAD-bd"/>
</dbReference>
<dbReference type="GO" id="GO:0005777">
    <property type="term" value="C:peroxisome"/>
    <property type="evidence" value="ECO:0007669"/>
    <property type="project" value="TreeGrafter"/>
</dbReference>
<feature type="domain" description="Thioester reductase (TE)" evidence="6">
    <location>
        <begin position="14"/>
        <end position="110"/>
    </location>
</feature>
<dbReference type="AlphaFoldDB" id="A0A835CV88"/>
<dbReference type="GO" id="GO:0102965">
    <property type="term" value="F:alcohol-forming long-chain fatty acyl-CoA reductase activity"/>
    <property type="evidence" value="ECO:0007669"/>
    <property type="project" value="UniProtKB-EC"/>
</dbReference>